<reference evidence="1 2" key="1">
    <citation type="submission" date="2019-08" db="EMBL/GenBank/DDBJ databases">
        <title>Deep-cultivation of Planctomycetes and their phenomic and genomic characterization uncovers novel biology.</title>
        <authorList>
            <person name="Wiegand S."/>
            <person name="Jogler M."/>
            <person name="Boedeker C."/>
            <person name="Pinto D."/>
            <person name="Vollmers J."/>
            <person name="Rivas-Marin E."/>
            <person name="Kohn T."/>
            <person name="Peeters S.H."/>
            <person name="Heuer A."/>
            <person name="Rast P."/>
            <person name="Oberbeckmann S."/>
            <person name="Bunk B."/>
            <person name="Jeske O."/>
            <person name="Meyerdierks A."/>
            <person name="Storesund J.E."/>
            <person name="Kallscheuer N."/>
            <person name="Luecker S."/>
            <person name="Lage O.M."/>
            <person name="Pohl T."/>
            <person name="Merkel B.J."/>
            <person name="Hornburger P."/>
            <person name="Mueller R.-W."/>
            <person name="Bruemmer F."/>
            <person name="Labrenz M."/>
            <person name="Spormann A.M."/>
            <person name="Op den Camp H."/>
            <person name="Overmann J."/>
            <person name="Amann R."/>
            <person name="Jetten M.S.M."/>
            <person name="Mascher T."/>
            <person name="Medema M.H."/>
            <person name="Devos D.P."/>
            <person name="Kaster A.-K."/>
            <person name="Ovreas L."/>
            <person name="Rohde M."/>
            <person name="Galperin M.Y."/>
            <person name="Jogler C."/>
        </authorList>
    </citation>
    <scope>NUCLEOTIDE SEQUENCE [LARGE SCALE GENOMIC DNA]</scope>
    <source>
        <strain evidence="1 2">DSM 8797</strain>
    </source>
</reference>
<dbReference type="RefSeq" id="WP_002645047.1">
    <property type="nucleotide sequence ID" value="NZ_CP042910.1"/>
</dbReference>
<dbReference type="GeneID" id="98650365"/>
<keyword evidence="2" id="KW-1185">Reference proteome</keyword>
<gene>
    <name evidence="1" type="ORF">GmarT_59570</name>
</gene>
<organism evidence="1 2">
    <name type="scientific">Gimesia maris</name>
    <dbReference type="NCBI Taxonomy" id="122"/>
    <lineage>
        <taxon>Bacteria</taxon>
        <taxon>Pseudomonadati</taxon>
        <taxon>Planctomycetota</taxon>
        <taxon>Planctomycetia</taxon>
        <taxon>Planctomycetales</taxon>
        <taxon>Planctomycetaceae</taxon>
        <taxon>Gimesia</taxon>
    </lineage>
</organism>
<proteinExistence type="predicted"/>
<dbReference type="Proteomes" id="UP000322887">
    <property type="component" value="Chromosome"/>
</dbReference>
<dbReference type="EMBL" id="CP042910">
    <property type="protein sequence ID" value="QEG20048.1"/>
    <property type="molecule type" value="Genomic_DNA"/>
</dbReference>
<protein>
    <submittedName>
        <fullName evidence="1">Uncharacterized protein</fullName>
    </submittedName>
</protein>
<sequence>MSVSPFSFEPIALYVLYNPFQPKLERLRHDEFLHNPYDSDPHTRLEVLISSPADYITGLWTEAFESELKSFHDDTGFDLLANGGGATGSGPSPEFSAATIDLSGNSAPAAAATRLIARGDLLISTASGITPVKSKPFELLEGGEIDVAGFVFRISEVDYRDDINGPAEVTFKRTTVESKMKDVARIYFEATDGNNLDFELRYSQALGSDEDYELEDMFEFRTGSGKAVLVVECWEDRFEWIEEYEIISTLTCRPG</sequence>
<accession>A0ABX5YWT8</accession>
<evidence type="ECO:0000313" key="1">
    <source>
        <dbReference type="EMBL" id="QEG20048.1"/>
    </source>
</evidence>
<name>A0ABX5YWT8_9PLAN</name>
<evidence type="ECO:0000313" key="2">
    <source>
        <dbReference type="Proteomes" id="UP000322887"/>
    </source>
</evidence>